<dbReference type="GO" id="GO:0070507">
    <property type="term" value="P:regulation of microtubule cytoskeleton organization"/>
    <property type="evidence" value="ECO:0007669"/>
    <property type="project" value="UniProtKB-ARBA"/>
</dbReference>
<feature type="domain" description="TRAF3-interacting protein 1 N-terminal" evidence="12">
    <location>
        <begin position="4"/>
        <end position="112"/>
    </location>
</feature>
<keyword evidence="7" id="KW-0966">Cell projection</keyword>
<evidence type="ECO:0000256" key="4">
    <source>
        <dbReference type="ARBA" id="ARBA00022794"/>
    </source>
</evidence>
<evidence type="ECO:0000259" key="13">
    <source>
        <dbReference type="Pfam" id="PF17749"/>
    </source>
</evidence>
<evidence type="ECO:0000256" key="7">
    <source>
        <dbReference type="ARBA" id="ARBA00023273"/>
    </source>
</evidence>
<name>A0ABD6EMD7_9BILA</name>
<dbReference type="GO" id="GO:0030030">
    <property type="term" value="P:cell projection organization"/>
    <property type="evidence" value="ECO:0007669"/>
    <property type="project" value="UniProtKB-KW"/>
</dbReference>
<dbReference type="InterPro" id="IPR041476">
    <property type="entry name" value="TRAF3IP1_C"/>
</dbReference>
<dbReference type="InterPro" id="IPR018799">
    <property type="entry name" value="TRAF3IP1"/>
</dbReference>
<dbReference type="Gene3D" id="1.10.418.50">
    <property type="entry name" value="Microtubule-binding protein MIP-T3"/>
    <property type="match status" value="1"/>
</dbReference>
<feature type="compositionally biased region" description="Basic and acidic residues" evidence="11">
    <location>
        <begin position="172"/>
        <end position="200"/>
    </location>
</feature>
<dbReference type="FunFam" id="1.10.418.50:FF:000001">
    <property type="entry name" value="TRAF3-interacting protein 1 isoform X1"/>
    <property type="match status" value="1"/>
</dbReference>
<feature type="domain" description="TRAF3-interacting protein 1 C-terminal" evidence="13">
    <location>
        <begin position="357"/>
        <end position="500"/>
    </location>
</feature>
<evidence type="ECO:0000256" key="11">
    <source>
        <dbReference type="SAM" id="MobiDB-lite"/>
    </source>
</evidence>
<evidence type="ECO:0000256" key="8">
    <source>
        <dbReference type="ARBA" id="ARBA00043971"/>
    </source>
</evidence>
<dbReference type="GO" id="GO:0048731">
    <property type="term" value="P:system development"/>
    <property type="evidence" value="ECO:0007669"/>
    <property type="project" value="UniProtKB-ARBA"/>
</dbReference>
<keyword evidence="6" id="KW-0206">Cytoskeleton</keyword>
<dbReference type="Pfam" id="PF10243">
    <property type="entry name" value="MIP-T3"/>
    <property type="match status" value="1"/>
</dbReference>
<sequence length="505" mass="57446">MNTEKTRELFANVISRPPLTDHLLQKPPFKFIHDIVNSTIQNTGFPKELFSANELNSAYITDKASKVAFLQKLVDRLNDDGSLNDVKVAKIVAGKEPELTNKMLQKLAINATKYREEKARKSNGNVMQNESVVKKKKAKSEERTERKSRHKEKLEGNENKQRSLSRHSNKKVVKEKSRTKERRDSVNKDVQKSSKSKTEEQSPAVVRPTSKATVQLDSNETATGSNFEKTEVVPPAEDEHSSTAKTQDSGIADDLSIENDSPRARPLMPQLPRVPTACGRPQTSMGRPGTSIARPAPPKMKKKLITDTESKVLPACETSGLILRERQQDEEENYVVETDPEEVTVEHVTTDELQSVEHGVLVNTMIEKKRELEAAMNDDFEQQQSQRIYVVDDRLSKQSLSALLQSIQQLTQFAIPLTRFYESAPENIEGIESELESWRKENKRNAEAEREERNNNAAERERLLLSLRDLENKTRETRTLIAQCKANIFRYECTIAEYIHNLPQQ</sequence>
<dbReference type="AlphaFoldDB" id="A0ABD6EMD7"/>
<evidence type="ECO:0000256" key="2">
    <source>
        <dbReference type="ARBA" id="ARBA00004430"/>
    </source>
</evidence>
<reference evidence="14 15" key="1">
    <citation type="submission" date="2024-08" db="EMBL/GenBank/DDBJ databases">
        <title>Gnathostoma spinigerum genome.</title>
        <authorList>
            <person name="Gonzalez-Bertolin B."/>
            <person name="Monzon S."/>
            <person name="Zaballos A."/>
            <person name="Jimenez P."/>
            <person name="Dekumyoy P."/>
            <person name="Varona S."/>
            <person name="Cuesta I."/>
            <person name="Sumanam S."/>
            <person name="Adisakwattana P."/>
            <person name="Gasser R.B."/>
            <person name="Hernandez-Gonzalez A."/>
            <person name="Young N.D."/>
            <person name="Perteguer M.J."/>
        </authorList>
    </citation>
    <scope>NUCLEOTIDE SEQUENCE [LARGE SCALE GENOMIC DNA]</scope>
    <source>
        <strain evidence="14">AL3</strain>
        <tissue evidence="14">Liver</tissue>
    </source>
</reference>
<proteinExistence type="inferred from homology"/>
<feature type="region of interest" description="Disordered" evidence="11">
    <location>
        <begin position="116"/>
        <end position="299"/>
    </location>
</feature>
<evidence type="ECO:0000313" key="14">
    <source>
        <dbReference type="EMBL" id="MFH4979314.1"/>
    </source>
</evidence>
<keyword evidence="5 10" id="KW-0175">Coiled coil</keyword>
<keyword evidence="15" id="KW-1185">Reference proteome</keyword>
<accession>A0ABD6EMD7</accession>
<evidence type="ECO:0000256" key="5">
    <source>
        <dbReference type="ARBA" id="ARBA00023054"/>
    </source>
</evidence>
<comment type="similarity">
    <text evidence="8">Belongs to the TRAF3IP1 family.</text>
</comment>
<evidence type="ECO:0000313" key="15">
    <source>
        <dbReference type="Proteomes" id="UP001608902"/>
    </source>
</evidence>
<dbReference type="GO" id="GO:0048513">
    <property type="term" value="P:animal organ development"/>
    <property type="evidence" value="ECO:0007669"/>
    <property type="project" value="UniProtKB-ARBA"/>
</dbReference>
<protein>
    <recommendedName>
        <fullName evidence="9">TRAF3-interacting protein 1</fullName>
    </recommendedName>
</protein>
<evidence type="ECO:0000256" key="1">
    <source>
        <dbReference type="ARBA" id="ARBA00004120"/>
    </source>
</evidence>
<evidence type="ECO:0000256" key="6">
    <source>
        <dbReference type="ARBA" id="ARBA00023212"/>
    </source>
</evidence>
<keyword evidence="4" id="KW-0970">Cilium biogenesis/degradation</keyword>
<feature type="compositionally biased region" description="Polar residues" evidence="11">
    <location>
        <begin position="210"/>
        <end position="227"/>
    </location>
</feature>
<evidence type="ECO:0000256" key="3">
    <source>
        <dbReference type="ARBA" id="ARBA00022490"/>
    </source>
</evidence>
<keyword evidence="3" id="KW-0963">Cytoplasm</keyword>
<organism evidence="14 15">
    <name type="scientific">Gnathostoma spinigerum</name>
    <dbReference type="NCBI Taxonomy" id="75299"/>
    <lineage>
        <taxon>Eukaryota</taxon>
        <taxon>Metazoa</taxon>
        <taxon>Ecdysozoa</taxon>
        <taxon>Nematoda</taxon>
        <taxon>Chromadorea</taxon>
        <taxon>Rhabditida</taxon>
        <taxon>Spirurina</taxon>
        <taxon>Gnathostomatomorpha</taxon>
        <taxon>Gnathostomatoidea</taxon>
        <taxon>Gnathostomatidae</taxon>
        <taxon>Gnathostoma</taxon>
    </lineage>
</organism>
<feature type="coiled-coil region" evidence="10">
    <location>
        <begin position="428"/>
        <end position="487"/>
    </location>
</feature>
<dbReference type="Proteomes" id="UP001608902">
    <property type="component" value="Unassembled WGS sequence"/>
</dbReference>
<dbReference type="GO" id="GO:0005930">
    <property type="term" value="C:axoneme"/>
    <property type="evidence" value="ECO:0007669"/>
    <property type="project" value="UniProtKB-SubCell"/>
</dbReference>
<feature type="compositionally biased region" description="Basic and acidic residues" evidence="11">
    <location>
        <begin position="152"/>
        <end position="161"/>
    </location>
</feature>
<evidence type="ECO:0000256" key="10">
    <source>
        <dbReference type="SAM" id="Coils"/>
    </source>
</evidence>
<evidence type="ECO:0000259" key="12">
    <source>
        <dbReference type="Pfam" id="PF10243"/>
    </source>
</evidence>
<evidence type="ECO:0000256" key="9">
    <source>
        <dbReference type="ARBA" id="ARBA00070492"/>
    </source>
</evidence>
<dbReference type="InterPro" id="IPR040468">
    <property type="entry name" value="TRAF3IP1_N"/>
</dbReference>
<dbReference type="PANTHER" id="PTHR31363">
    <property type="entry name" value="TRAF3-INTERACTING PROTEIN 1"/>
    <property type="match status" value="1"/>
</dbReference>
<gene>
    <name evidence="14" type="ORF">AB6A40_006023</name>
</gene>
<comment type="subcellular location">
    <subcellularLocation>
        <location evidence="2">Cytoplasm</location>
        <location evidence="2">Cytoskeleton</location>
        <location evidence="2">Cilium axoneme</location>
    </subcellularLocation>
    <subcellularLocation>
        <location evidence="1">Cytoplasm</location>
        <location evidence="1">Cytoskeleton</location>
        <location evidence="1">Cilium basal body</location>
    </subcellularLocation>
</comment>
<dbReference type="Pfam" id="PF17749">
    <property type="entry name" value="MIP-T3_C"/>
    <property type="match status" value="1"/>
</dbReference>
<comment type="caution">
    <text evidence="14">The sequence shown here is derived from an EMBL/GenBank/DDBJ whole genome shotgun (WGS) entry which is preliminary data.</text>
</comment>
<dbReference type="EMBL" id="JBGFUD010004050">
    <property type="protein sequence ID" value="MFH4979314.1"/>
    <property type="molecule type" value="Genomic_DNA"/>
</dbReference>
<dbReference type="PANTHER" id="PTHR31363:SF0">
    <property type="entry name" value="TRAF3-INTERACTING PROTEIN 1"/>
    <property type="match status" value="1"/>
</dbReference>
<dbReference type="InterPro" id="IPR042576">
    <property type="entry name" value="TRAF3IP1_N_sf"/>
</dbReference>